<gene>
    <name evidence="2" type="primary">NCF4</name>
</gene>
<feature type="compositionally biased region" description="Basic and acidic residues" evidence="1">
    <location>
        <begin position="69"/>
        <end position="80"/>
    </location>
</feature>
<evidence type="ECO:0000313" key="2">
    <source>
        <dbReference type="EMBL" id="JAO06780.1"/>
    </source>
</evidence>
<feature type="compositionally biased region" description="Polar residues" evidence="1">
    <location>
        <begin position="94"/>
        <end position="109"/>
    </location>
</feature>
<protein>
    <submittedName>
        <fullName evidence="2">NCF4</fullName>
    </submittedName>
</protein>
<name>A0A0S7EQW5_9TELE</name>
<accession>A0A0S7EQW5</accession>
<sequence>MFLTCASSTSDCLVTCPLHRCQAEHLQRRILSSVCFFRELSLPGCASAPLRLFQPPESLSVRASSVPRSSDRHTDRDASPPDRSPGIFFPLESWSRTEPNRAQNMQPQQLRDESDFDQLPDNIPISAAIADIEEKKGFIDYFRFVVEVKTKGRQQVSDLSALQRVFQPPPNPGEQILP</sequence>
<reference evidence="2" key="1">
    <citation type="submission" date="2014-12" db="EMBL/GenBank/DDBJ databases">
        <title>Parallel Evolution in Life History Adaptation Evident in the Tissue-Specific Poeciliopsis prolifica transcriptome.</title>
        <authorList>
            <person name="Jue N.K."/>
            <person name="Foley R.J."/>
            <person name="Obergfell C."/>
            <person name="Reznick D.N."/>
            <person name="O'Neill R.J."/>
            <person name="O'Neill M.J."/>
        </authorList>
    </citation>
    <scope>NUCLEOTIDE SEQUENCE</scope>
</reference>
<organism evidence="2">
    <name type="scientific">Poeciliopsis prolifica</name>
    <name type="common">blackstripe livebearer</name>
    <dbReference type="NCBI Taxonomy" id="188132"/>
    <lineage>
        <taxon>Eukaryota</taxon>
        <taxon>Metazoa</taxon>
        <taxon>Chordata</taxon>
        <taxon>Craniata</taxon>
        <taxon>Vertebrata</taxon>
        <taxon>Euteleostomi</taxon>
        <taxon>Actinopterygii</taxon>
        <taxon>Neopterygii</taxon>
        <taxon>Teleostei</taxon>
        <taxon>Neoteleostei</taxon>
        <taxon>Acanthomorphata</taxon>
        <taxon>Ovalentaria</taxon>
        <taxon>Atherinomorphae</taxon>
        <taxon>Cyprinodontiformes</taxon>
        <taxon>Poeciliidae</taxon>
        <taxon>Poeciliinae</taxon>
        <taxon>Poeciliopsis</taxon>
    </lineage>
</organism>
<dbReference type="AlphaFoldDB" id="A0A0S7EQW5"/>
<dbReference type="EMBL" id="GBYX01474890">
    <property type="protein sequence ID" value="JAO06780.1"/>
    <property type="molecule type" value="Transcribed_RNA"/>
</dbReference>
<evidence type="ECO:0000256" key="1">
    <source>
        <dbReference type="SAM" id="MobiDB-lite"/>
    </source>
</evidence>
<proteinExistence type="predicted"/>
<feature type="region of interest" description="Disordered" evidence="1">
    <location>
        <begin position="63"/>
        <end position="117"/>
    </location>
</feature>